<comment type="similarity">
    <text evidence="6">Belongs to the RnpA family.</text>
</comment>
<proteinExistence type="inferred from homology"/>
<accession>A0AAJ1IBH4</accession>
<dbReference type="Gene3D" id="3.30.230.10">
    <property type="match status" value="1"/>
</dbReference>
<comment type="caution">
    <text evidence="8">The sequence shown here is derived from an EMBL/GenBank/DDBJ whole genome shotgun (WGS) entry which is preliminary data.</text>
</comment>
<keyword evidence="2 6" id="KW-0540">Nuclease</keyword>
<evidence type="ECO:0000313" key="8">
    <source>
        <dbReference type="EMBL" id="MDC7226124.1"/>
    </source>
</evidence>
<dbReference type="EC" id="3.1.26.5" evidence="6 7"/>
<dbReference type="InterPro" id="IPR000100">
    <property type="entry name" value="RNase_P"/>
</dbReference>
<evidence type="ECO:0000256" key="5">
    <source>
        <dbReference type="ARBA" id="ARBA00022884"/>
    </source>
</evidence>
<dbReference type="NCBIfam" id="TIGR00188">
    <property type="entry name" value="rnpA"/>
    <property type="match status" value="1"/>
</dbReference>
<dbReference type="InterPro" id="IPR014721">
    <property type="entry name" value="Ribsml_uS5_D2-typ_fold_subgr"/>
</dbReference>
<keyword evidence="5 6" id="KW-0694">RNA-binding</keyword>
<dbReference type="InterPro" id="IPR020568">
    <property type="entry name" value="Ribosomal_Su5_D2-typ_SF"/>
</dbReference>
<organism evidence="8 9">
    <name type="scientific">Candidatus Thalassospirochaeta sargassi</name>
    <dbReference type="NCBI Taxonomy" id="3119039"/>
    <lineage>
        <taxon>Bacteria</taxon>
        <taxon>Pseudomonadati</taxon>
        <taxon>Spirochaetota</taxon>
        <taxon>Spirochaetia</taxon>
        <taxon>Spirochaetales</taxon>
        <taxon>Spirochaetaceae</taxon>
        <taxon>Candidatus Thalassospirochaeta</taxon>
    </lineage>
</organism>
<comment type="subunit">
    <text evidence="6">Consists of a catalytic RNA component (M1 or rnpB) and a protein subunit.</text>
</comment>
<reference evidence="8 9" key="1">
    <citation type="submission" date="2022-12" db="EMBL/GenBank/DDBJ databases">
        <title>Metagenome assembled genome from gulf of manar.</title>
        <authorList>
            <person name="Kohli P."/>
            <person name="Pk S."/>
            <person name="Venkata Ramana C."/>
            <person name="Sasikala C."/>
        </authorList>
    </citation>
    <scope>NUCLEOTIDE SEQUENCE [LARGE SCALE GENOMIC DNA]</scope>
    <source>
        <strain evidence="8">JB008</strain>
    </source>
</reference>
<dbReference type="Proteomes" id="UP001221217">
    <property type="component" value="Unassembled WGS sequence"/>
</dbReference>
<dbReference type="HAMAP" id="MF_00227">
    <property type="entry name" value="RNase_P"/>
    <property type="match status" value="1"/>
</dbReference>
<evidence type="ECO:0000256" key="4">
    <source>
        <dbReference type="ARBA" id="ARBA00022801"/>
    </source>
</evidence>
<dbReference type="GO" id="GO:0042781">
    <property type="term" value="F:3'-tRNA processing endoribonuclease activity"/>
    <property type="evidence" value="ECO:0007669"/>
    <property type="project" value="TreeGrafter"/>
</dbReference>
<comment type="catalytic activity">
    <reaction evidence="6">
        <text>Endonucleolytic cleavage of RNA, removing 5'-extranucleotides from tRNA precursor.</text>
        <dbReference type="EC" id="3.1.26.5"/>
    </reaction>
</comment>
<dbReference type="SUPFAM" id="SSF54211">
    <property type="entry name" value="Ribosomal protein S5 domain 2-like"/>
    <property type="match status" value="1"/>
</dbReference>
<protein>
    <recommendedName>
        <fullName evidence="6 7">Ribonuclease P protein component</fullName>
        <shortName evidence="6">RNase P protein</shortName>
        <shortName evidence="6">RNaseP protein</shortName>
        <ecNumber evidence="6 7">3.1.26.5</ecNumber>
    </recommendedName>
    <alternativeName>
        <fullName evidence="6">Protein C5</fullName>
    </alternativeName>
</protein>
<evidence type="ECO:0000256" key="3">
    <source>
        <dbReference type="ARBA" id="ARBA00022759"/>
    </source>
</evidence>
<dbReference type="PANTHER" id="PTHR33992">
    <property type="entry name" value="RIBONUCLEASE P PROTEIN COMPONENT"/>
    <property type="match status" value="1"/>
</dbReference>
<dbReference type="GO" id="GO:0000049">
    <property type="term" value="F:tRNA binding"/>
    <property type="evidence" value="ECO:0007669"/>
    <property type="project" value="UniProtKB-UniRule"/>
</dbReference>
<dbReference type="PANTHER" id="PTHR33992:SF1">
    <property type="entry name" value="RIBONUCLEASE P PROTEIN COMPONENT"/>
    <property type="match status" value="1"/>
</dbReference>
<evidence type="ECO:0000256" key="1">
    <source>
        <dbReference type="ARBA" id="ARBA00022694"/>
    </source>
</evidence>
<name>A0AAJ1IBH4_9SPIO</name>
<comment type="function">
    <text evidence="6">RNaseP catalyzes the removal of the 5'-leader sequence from pre-tRNA to produce the mature 5'-terminus. It can also cleave other RNA substrates such as 4.5S RNA. The protein component plays an auxiliary but essential role in vivo by binding to the 5'-leader sequence and broadening the substrate specificity of the ribozyme.</text>
</comment>
<dbReference type="GO" id="GO:0004526">
    <property type="term" value="F:ribonuclease P activity"/>
    <property type="evidence" value="ECO:0007669"/>
    <property type="project" value="UniProtKB-UniRule"/>
</dbReference>
<evidence type="ECO:0000256" key="7">
    <source>
        <dbReference type="NCBIfam" id="TIGR00188"/>
    </source>
</evidence>
<keyword evidence="3 6" id="KW-0255">Endonuclease</keyword>
<dbReference type="Pfam" id="PF00825">
    <property type="entry name" value="Ribonuclease_P"/>
    <property type="match status" value="1"/>
</dbReference>
<evidence type="ECO:0000256" key="2">
    <source>
        <dbReference type="ARBA" id="ARBA00022722"/>
    </source>
</evidence>
<keyword evidence="1 6" id="KW-0819">tRNA processing</keyword>
<dbReference type="AlphaFoldDB" id="A0AAJ1IBH4"/>
<sequence>MRRSLTKSERLGKLSDIKRTFASGKRFSAPGAKLVFKTNELEYSRFMVTLVRNYGNSIQRNRAKRIGKEVFRLNKHRIKPGFDIVMVFFPNEDNYLPRETQMLKLLKKAGLYSSGGTQD</sequence>
<gene>
    <name evidence="6 8" type="primary">rnpA</name>
    <name evidence="8" type="ORF">PQJ61_05095</name>
</gene>
<dbReference type="EMBL" id="JAQQAL010000011">
    <property type="protein sequence ID" value="MDC7226124.1"/>
    <property type="molecule type" value="Genomic_DNA"/>
</dbReference>
<evidence type="ECO:0000256" key="6">
    <source>
        <dbReference type="HAMAP-Rule" id="MF_00227"/>
    </source>
</evidence>
<dbReference type="GO" id="GO:0001682">
    <property type="term" value="P:tRNA 5'-leader removal"/>
    <property type="evidence" value="ECO:0007669"/>
    <property type="project" value="UniProtKB-UniRule"/>
</dbReference>
<dbReference type="GO" id="GO:0030677">
    <property type="term" value="C:ribonuclease P complex"/>
    <property type="evidence" value="ECO:0007669"/>
    <property type="project" value="TreeGrafter"/>
</dbReference>
<keyword evidence="4 6" id="KW-0378">Hydrolase</keyword>
<evidence type="ECO:0000313" key="9">
    <source>
        <dbReference type="Proteomes" id="UP001221217"/>
    </source>
</evidence>